<dbReference type="OrthoDB" id="10267474at2759"/>
<dbReference type="Proteomes" id="UP000694569">
    <property type="component" value="Unplaced"/>
</dbReference>
<organism evidence="1 2">
    <name type="scientific">Leptobrachium leishanense</name>
    <name type="common">Leishan spiny toad</name>
    <dbReference type="NCBI Taxonomy" id="445787"/>
    <lineage>
        <taxon>Eukaryota</taxon>
        <taxon>Metazoa</taxon>
        <taxon>Chordata</taxon>
        <taxon>Craniata</taxon>
        <taxon>Vertebrata</taxon>
        <taxon>Euteleostomi</taxon>
        <taxon>Amphibia</taxon>
        <taxon>Batrachia</taxon>
        <taxon>Anura</taxon>
        <taxon>Pelobatoidea</taxon>
        <taxon>Megophryidae</taxon>
        <taxon>Leptobrachium</taxon>
    </lineage>
</organism>
<accession>A0A8C5MD08</accession>
<protein>
    <submittedName>
        <fullName evidence="1">Prefoldin subunit 5</fullName>
    </submittedName>
</protein>
<evidence type="ECO:0000313" key="2">
    <source>
        <dbReference type="Proteomes" id="UP000694569"/>
    </source>
</evidence>
<dbReference type="GeneTree" id="ENSGT00390000008783"/>
<gene>
    <name evidence="1" type="primary">PFDN5</name>
</gene>
<evidence type="ECO:0000313" key="1">
    <source>
        <dbReference type="Ensembl" id="ENSLLEP00000011342.1"/>
    </source>
</evidence>
<dbReference type="AlphaFoldDB" id="A0A8C5MD08"/>
<sequence length="82" mass="9114">MAQTVNITDLTLPQLEGLKSQLDQTVDDAKGFFKRKIDFLTKQIEKIQPALQEKHAMKQAVIEMMSIKIQQLTAAQAGASKA</sequence>
<dbReference type="Ensembl" id="ENSLLET00000011798.1">
    <property type="protein sequence ID" value="ENSLLEP00000011342.1"/>
    <property type="gene ID" value="ENSLLEG00000007234.1"/>
</dbReference>
<reference evidence="1" key="2">
    <citation type="submission" date="2025-09" db="UniProtKB">
        <authorList>
            <consortium name="Ensembl"/>
        </authorList>
    </citation>
    <scope>IDENTIFICATION</scope>
</reference>
<name>A0A8C5MD08_9ANUR</name>
<dbReference type="InterPro" id="IPR009053">
    <property type="entry name" value="Prefoldin"/>
</dbReference>
<proteinExistence type="predicted"/>
<reference evidence="1" key="1">
    <citation type="submission" date="2025-08" db="UniProtKB">
        <authorList>
            <consortium name="Ensembl"/>
        </authorList>
    </citation>
    <scope>IDENTIFICATION</scope>
</reference>
<dbReference type="SUPFAM" id="SSF46579">
    <property type="entry name" value="Prefoldin"/>
    <property type="match status" value="1"/>
</dbReference>
<keyword evidence="2" id="KW-1185">Reference proteome</keyword>
<dbReference type="Gene3D" id="1.10.287.370">
    <property type="match status" value="1"/>
</dbReference>